<dbReference type="PANTHER" id="PTHR11801">
    <property type="entry name" value="SIGNAL TRANSDUCER AND ACTIVATOR OF TRANSCRIPTION"/>
    <property type="match status" value="1"/>
</dbReference>
<dbReference type="SUPFAM" id="SSF55550">
    <property type="entry name" value="SH2 domain"/>
    <property type="match status" value="1"/>
</dbReference>
<keyword evidence="5" id="KW-0597">Phosphoprotein</keyword>
<feature type="non-terminal residue" evidence="14">
    <location>
        <position position="1"/>
    </location>
</feature>
<gene>
    <name evidence="14" type="ORF">Celaphus_00015976</name>
</gene>
<dbReference type="InterPro" id="IPR013801">
    <property type="entry name" value="STAT_TF_DNA-bd"/>
</dbReference>
<dbReference type="Pfam" id="PF02864">
    <property type="entry name" value="STAT_bind"/>
    <property type="match status" value="1"/>
</dbReference>
<proteinExistence type="inferred from homology"/>
<dbReference type="GO" id="GO:0006955">
    <property type="term" value="P:immune response"/>
    <property type="evidence" value="ECO:0007669"/>
    <property type="project" value="UniProtKB-ARBA"/>
</dbReference>
<dbReference type="FunFam" id="3.30.505.10:FF:000003">
    <property type="entry name" value="Signal transducer and activator of transcription"/>
    <property type="match status" value="1"/>
</dbReference>
<keyword evidence="8" id="KW-0238">DNA-binding</keyword>
<dbReference type="Gene3D" id="2.60.40.630">
    <property type="entry name" value="STAT transcription factor, DNA-binding domain"/>
    <property type="match status" value="1"/>
</dbReference>
<comment type="similarity">
    <text evidence="3">Belongs to the transcription factor STAT family.</text>
</comment>
<dbReference type="Gene3D" id="1.20.1050.20">
    <property type="entry name" value="STAT transcription factor, all-alpha domain"/>
    <property type="match status" value="1"/>
</dbReference>
<dbReference type="InterPro" id="IPR013800">
    <property type="entry name" value="STAT_TF_alpha"/>
</dbReference>
<evidence type="ECO:0000256" key="6">
    <source>
        <dbReference type="ARBA" id="ARBA00022999"/>
    </source>
</evidence>
<dbReference type="AlphaFoldDB" id="A0A212C2F6"/>
<dbReference type="InterPro" id="IPR008967">
    <property type="entry name" value="p53-like_TF_DNA-bd_sf"/>
</dbReference>
<evidence type="ECO:0000313" key="14">
    <source>
        <dbReference type="EMBL" id="OWK00173.1"/>
    </source>
</evidence>
<dbReference type="GO" id="GO:0005634">
    <property type="term" value="C:nucleus"/>
    <property type="evidence" value="ECO:0007669"/>
    <property type="project" value="UniProtKB-SubCell"/>
</dbReference>
<evidence type="ECO:0000256" key="7">
    <source>
        <dbReference type="ARBA" id="ARBA00023015"/>
    </source>
</evidence>
<evidence type="ECO:0000256" key="4">
    <source>
        <dbReference type="ARBA" id="ARBA00022490"/>
    </source>
</evidence>
<dbReference type="Pfam" id="PF21354">
    <property type="entry name" value="STAT_linker"/>
    <property type="match status" value="1"/>
</dbReference>
<dbReference type="OrthoDB" id="19300at2759"/>
<dbReference type="InterPro" id="IPR035859">
    <property type="entry name" value="STAT1_SH2"/>
</dbReference>
<comment type="subcellular location">
    <subcellularLocation>
        <location evidence="2">Cytoplasm</location>
    </subcellularLocation>
    <subcellularLocation>
        <location evidence="1">Nucleus</location>
    </subcellularLocation>
</comment>
<comment type="caution">
    <text evidence="14">The sequence shown here is derived from an EMBL/GenBank/DDBJ whole genome shotgun (WGS) entry which is preliminary data.</text>
</comment>
<evidence type="ECO:0000256" key="5">
    <source>
        <dbReference type="ARBA" id="ARBA00022553"/>
    </source>
</evidence>
<organism evidence="14 15">
    <name type="scientific">Cervus elaphus hippelaphus</name>
    <name type="common">European red deer</name>
    <dbReference type="NCBI Taxonomy" id="46360"/>
    <lineage>
        <taxon>Eukaryota</taxon>
        <taxon>Metazoa</taxon>
        <taxon>Chordata</taxon>
        <taxon>Craniata</taxon>
        <taxon>Vertebrata</taxon>
        <taxon>Euteleostomi</taxon>
        <taxon>Mammalia</taxon>
        <taxon>Eutheria</taxon>
        <taxon>Laurasiatheria</taxon>
        <taxon>Artiodactyla</taxon>
        <taxon>Ruminantia</taxon>
        <taxon>Pecora</taxon>
        <taxon>Cervidae</taxon>
        <taxon>Cervinae</taxon>
        <taxon>Cervus</taxon>
    </lineage>
</organism>
<keyword evidence="15" id="KW-1185">Reference proteome</keyword>
<dbReference type="Pfam" id="PF00017">
    <property type="entry name" value="SH2"/>
    <property type="match status" value="1"/>
</dbReference>
<dbReference type="InterPro" id="IPR038295">
    <property type="entry name" value="STAT1_C_sf"/>
</dbReference>
<feature type="non-terminal residue" evidence="14">
    <location>
        <position position="425"/>
    </location>
</feature>
<accession>A0A212C2F6</accession>
<dbReference type="Pfam" id="PF12162">
    <property type="entry name" value="STAT1_TAZ2bind"/>
    <property type="match status" value="1"/>
</dbReference>
<feature type="domain" description="SH2" evidence="13">
    <location>
        <begin position="256"/>
        <end position="353"/>
    </location>
</feature>
<keyword evidence="11" id="KW-0539">Nucleus</keyword>
<evidence type="ECO:0000259" key="13">
    <source>
        <dbReference type="PROSITE" id="PS50001"/>
    </source>
</evidence>
<evidence type="ECO:0000256" key="9">
    <source>
        <dbReference type="ARBA" id="ARBA00023159"/>
    </source>
</evidence>
<keyword evidence="9" id="KW-0010">Activator</keyword>
<name>A0A212C2F6_CEREH</name>
<evidence type="ECO:0000256" key="8">
    <source>
        <dbReference type="ARBA" id="ARBA00023125"/>
    </source>
</evidence>
<evidence type="ECO:0000256" key="11">
    <source>
        <dbReference type="ARBA" id="ARBA00023242"/>
    </source>
</evidence>
<dbReference type="GO" id="GO:0071345">
    <property type="term" value="P:cellular response to cytokine stimulus"/>
    <property type="evidence" value="ECO:0007669"/>
    <property type="project" value="UniProtKB-ARBA"/>
</dbReference>
<dbReference type="InterPro" id="IPR036860">
    <property type="entry name" value="SH2_dom_sf"/>
</dbReference>
<dbReference type="EMBL" id="MKHE01000033">
    <property type="protein sequence ID" value="OWK00173.1"/>
    <property type="molecule type" value="Genomic_DNA"/>
</dbReference>
<keyword evidence="10" id="KW-0804">Transcription</keyword>
<evidence type="ECO:0000313" key="15">
    <source>
        <dbReference type="Proteomes" id="UP000242450"/>
    </source>
</evidence>
<dbReference type="FunFam" id="1.10.238.10:FF:000012">
    <property type="entry name" value="Signal transducer and activator of transcription"/>
    <property type="match status" value="1"/>
</dbReference>
<dbReference type="InterPro" id="IPR048988">
    <property type="entry name" value="STAT_linker"/>
</dbReference>
<evidence type="ECO:0000256" key="2">
    <source>
        <dbReference type="ARBA" id="ARBA00004496"/>
    </source>
</evidence>
<dbReference type="InterPro" id="IPR022752">
    <property type="entry name" value="STAT1_TAZ2-bd_C"/>
</dbReference>
<dbReference type="GO" id="GO:0003700">
    <property type="term" value="F:DNA-binding transcription factor activity"/>
    <property type="evidence" value="ECO:0007669"/>
    <property type="project" value="InterPro"/>
</dbReference>
<dbReference type="SUPFAM" id="SSF47655">
    <property type="entry name" value="STAT"/>
    <property type="match status" value="1"/>
</dbReference>
<dbReference type="Gene3D" id="6.10.250.3310">
    <property type="entry name" value="signal transducer and activator of transcription 1"/>
    <property type="match status" value="1"/>
</dbReference>
<dbReference type="InterPro" id="IPR000980">
    <property type="entry name" value="SH2"/>
</dbReference>
<evidence type="ECO:0000256" key="12">
    <source>
        <dbReference type="PROSITE-ProRule" id="PRU00191"/>
    </source>
</evidence>
<dbReference type="FunFam" id="6.10.250.3310:FF:000001">
    <property type="entry name" value="Signal transducer and activator of transcription"/>
    <property type="match status" value="1"/>
</dbReference>
<dbReference type="InterPro" id="IPR012345">
    <property type="entry name" value="STAT_TF_DNA-bd_N"/>
</dbReference>
<evidence type="ECO:0000256" key="3">
    <source>
        <dbReference type="ARBA" id="ARBA00005586"/>
    </source>
</evidence>
<keyword evidence="4" id="KW-0963">Cytoplasm</keyword>
<evidence type="ECO:0000256" key="1">
    <source>
        <dbReference type="ARBA" id="ARBA00004123"/>
    </source>
</evidence>
<dbReference type="SUPFAM" id="SSF49417">
    <property type="entry name" value="p53-like transcription factors"/>
    <property type="match status" value="1"/>
</dbReference>
<dbReference type="InterPro" id="IPR015988">
    <property type="entry name" value="STAT_TF_CC"/>
</dbReference>
<dbReference type="CDD" id="cd10372">
    <property type="entry name" value="SH2_STAT1"/>
    <property type="match status" value="1"/>
</dbReference>
<dbReference type="FunFam" id="2.60.40.630:FF:000001">
    <property type="entry name" value="Signal transducer and activator of transcription"/>
    <property type="match status" value="1"/>
</dbReference>
<dbReference type="PROSITE" id="PS50001">
    <property type="entry name" value="SH2"/>
    <property type="match status" value="1"/>
</dbReference>
<dbReference type="Pfam" id="PF01017">
    <property type="entry name" value="STAT_alpha"/>
    <property type="match status" value="1"/>
</dbReference>
<dbReference type="InterPro" id="IPR001217">
    <property type="entry name" value="STAT"/>
</dbReference>
<reference evidence="14 15" key="1">
    <citation type="journal article" date="2018" name="Mol. Genet. Genomics">
        <title>The red deer Cervus elaphus genome CerEla1.0: sequencing, annotating, genes, and chromosomes.</title>
        <authorList>
            <person name="Bana N.A."/>
            <person name="Nyiri A."/>
            <person name="Nagy J."/>
            <person name="Frank K."/>
            <person name="Nagy T."/>
            <person name="Steger V."/>
            <person name="Schiller M."/>
            <person name="Lakatos P."/>
            <person name="Sugar L."/>
            <person name="Horn P."/>
            <person name="Barta E."/>
            <person name="Orosz L."/>
        </authorList>
    </citation>
    <scope>NUCLEOTIDE SEQUENCE [LARGE SCALE GENOMIC DNA]</scope>
    <source>
        <strain evidence="14">Hungarian</strain>
    </source>
</reference>
<keyword evidence="6 12" id="KW-0727">SH2 domain</keyword>
<dbReference type="GO" id="GO:0007165">
    <property type="term" value="P:signal transduction"/>
    <property type="evidence" value="ECO:0007669"/>
    <property type="project" value="InterPro"/>
</dbReference>
<protein>
    <submittedName>
        <fullName evidence="14">STAT1</fullName>
    </submittedName>
</protein>
<keyword evidence="7" id="KW-0805">Transcription regulation</keyword>
<dbReference type="GO" id="GO:0005737">
    <property type="term" value="C:cytoplasm"/>
    <property type="evidence" value="ECO:0007669"/>
    <property type="project" value="UniProtKB-SubCell"/>
</dbReference>
<dbReference type="Gene3D" id="1.10.238.10">
    <property type="entry name" value="EF-hand"/>
    <property type="match status" value="1"/>
</dbReference>
<dbReference type="GO" id="GO:0003677">
    <property type="term" value="F:DNA binding"/>
    <property type="evidence" value="ECO:0007669"/>
    <property type="project" value="UniProtKB-KW"/>
</dbReference>
<evidence type="ECO:0000256" key="10">
    <source>
        <dbReference type="ARBA" id="ARBA00023163"/>
    </source>
</evidence>
<sequence>AESLQQVRQQLKKLEELEQKYTYEHDPITKNKQALWDRTFNLFQQLIQRDVNERNTVKGFRKFNILGTHTKVMNMEESTNGSLAAEFRHLQLKEQKNAGARTNEGPLIVTEELHSLSFETQLCQPGLVIDLETTSLPVVVISNVSQLPSGWASILWYNMLVAEPRNLSFFLNPPCARWSQLSEVLSWQFSSVTKRGLNVDQLNMLGEKLLGPNAGPDGLIPWTRFCKENINDKNFPFWLWIESILELIKKHLLALWNDGCIVGFISKERERALLKDQQPGTFLLRFSESCREGAITFTWVERSQNGGEPYFHAVEPYTKKELSAVTFPDIIRNYKVMAAENIPENPLKFLYPNIDKDHAFGKYYSRPKEEPMELDGPKGTGYIKTELISVSEVHPSRLQTTDNLLPMSPEEFDEVSRMVGSVEFD</sequence>
<dbReference type="Gene3D" id="3.30.505.10">
    <property type="entry name" value="SH2 domain"/>
    <property type="match status" value="1"/>
</dbReference>
<dbReference type="Proteomes" id="UP000242450">
    <property type="component" value="Chromosome 33"/>
</dbReference>